<sequence length="387" mass="42386">MPISRSLLIAIIVIIVIAVVGGGLAYYYYTQQQKPRKIVIYVIGKGVHPYWDVVAAGVEMAEKEIEQKFGEDIDAEFWTPTKEEAALQFSQVDALIAQKVTGLALAPVDAEAAVTYINKAIQQGIITITFDTDSPGSNRPIYIGTNNYKAGYLGGLAAYVIAKQKGYVQPGGTLKVGIVSATLAAQNARDRVQGFMDAIKRCVEMDPDIRGNIKVEFIGPYEDKGDVSLAVSYALSILQAHPDLHIAFGSNAYEGPAWTQALKQLNYPAGKVVLVQFDVTSDNVPPAWEGYALVTIGQRQYFMGYYAVWLIYNATKLGGIEQAIKQFLPQWPQVKEYDTGVDLVAKERLELTAPTGEKIVIKGLSEYKREMQGLGVDPKLLGLENIP</sequence>
<dbReference type="EMBL" id="DRUB01000184">
    <property type="protein sequence ID" value="HHR96967.1"/>
    <property type="molecule type" value="Genomic_DNA"/>
</dbReference>
<feature type="domain" description="Periplasmic binding protein" evidence="4">
    <location>
        <begin position="42"/>
        <end position="315"/>
    </location>
</feature>
<comment type="similarity">
    <text evidence="2">Belongs to the bacterial solute-binding protein 2 family.</text>
</comment>
<dbReference type="InterPro" id="IPR025997">
    <property type="entry name" value="SBP_2_dom"/>
</dbReference>
<keyword evidence="3" id="KW-0472">Membrane</keyword>
<keyword evidence="3" id="KW-1133">Transmembrane helix</keyword>
<evidence type="ECO:0000256" key="1">
    <source>
        <dbReference type="ARBA" id="ARBA00004196"/>
    </source>
</evidence>
<dbReference type="GO" id="GO:0030246">
    <property type="term" value="F:carbohydrate binding"/>
    <property type="evidence" value="ECO:0007669"/>
    <property type="project" value="TreeGrafter"/>
</dbReference>
<gene>
    <name evidence="5" type="ORF">ENL47_09300</name>
</gene>
<dbReference type="SUPFAM" id="SSF53822">
    <property type="entry name" value="Periplasmic binding protein-like I"/>
    <property type="match status" value="1"/>
</dbReference>
<dbReference type="InterPro" id="IPR028082">
    <property type="entry name" value="Peripla_BP_I"/>
</dbReference>
<dbReference type="PANTHER" id="PTHR30036:SF7">
    <property type="entry name" value="ABC TRANSPORTER PERIPLASMIC-BINDING PROTEIN YPHF"/>
    <property type="match status" value="1"/>
</dbReference>
<evidence type="ECO:0000256" key="2">
    <source>
        <dbReference type="ARBA" id="ARBA00007639"/>
    </source>
</evidence>
<evidence type="ECO:0000259" key="4">
    <source>
        <dbReference type="Pfam" id="PF13407"/>
    </source>
</evidence>
<evidence type="ECO:0000256" key="3">
    <source>
        <dbReference type="SAM" id="Phobius"/>
    </source>
</evidence>
<proteinExistence type="inferred from homology"/>
<dbReference type="PANTHER" id="PTHR30036">
    <property type="entry name" value="D-XYLOSE-BINDING PERIPLASMIC PROTEIN"/>
    <property type="match status" value="1"/>
</dbReference>
<protein>
    <recommendedName>
        <fullName evidence="4">Periplasmic binding protein domain-containing protein</fullName>
    </recommendedName>
</protein>
<feature type="transmembrane region" description="Helical" evidence="3">
    <location>
        <begin position="7"/>
        <end position="29"/>
    </location>
</feature>
<dbReference type="Gene3D" id="3.40.50.2300">
    <property type="match status" value="2"/>
</dbReference>
<comment type="caution">
    <text evidence="5">The sequence shown here is derived from an EMBL/GenBank/DDBJ whole genome shotgun (WGS) entry which is preliminary data.</text>
</comment>
<accession>A0A7C5UXQ8</accession>
<dbReference type="InterPro" id="IPR050555">
    <property type="entry name" value="Bact_Solute-Bind_Prot2"/>
</dbReference>
<organism evidence="5">
    <name type="scientific">Ignisphaera aggregans</name>
    <dbReference type="NCBI Taxonomy" id="334771"/>
    <lineage>
        <taxon>Archaea</taxon>
        <taxon>Thermoproteota</taxon>
        <taxon>Thermoprotei</taxon>
        <taxon>Desulfurococcales</taxon>
        <taxon>Desulfurococcaceae</taxon>
        <taxon>Ignisphaera</taxon>
    </lineage>
</organism>
<dbReference type="Pfam" id="PF13407">
    <property type="entry name" value="Peripla_BP_4"/>
    <property type="match status" value="1"/>
</dbReference>
<dbReference type="AlphaFoldDB" id="A0A7C5UXQ8"/>
<comment type="subcellular location">
    <subcellularLocation>
        <location evidence="1">Cell envelope</location>
    </subcellularLocation>
</comment>
<name>A0A7C5UXQ8_9CREN</name>
<reference evidence="5" key="1">
    <citation type="journal article" date="2020" name="mSystems">
        <title>Genome- and Community-Level Interaction Insights into Carbon Utilization and Element Cycling Functions of Hydrothermarchaeota in Hydrothermal Sediment.</title>
        <authorList>
            <person name="Zhou Z."/>
            <person name="Liu Y."/>
            <person name="Xu W."/>
            <person name="Pan J."/>
            <person name="Luo Z.H."/>
            <person name="Li M."/>
        </authorList>
    </citation>
    <scope>NUCLEOTIDE SEQUENCE [LARGE SCALE GENOMIC DNA]</scope>
    <source>
        <strain evidence="5">SpSt-1</strain>
    </source>
</reference>
<evidence type="ECO:0000313" key="5">
    <source>
        <dbReference type="EMBL" id="HHR96967.1"/>
    </source>
</evidence>
<keyword evidence="3" id="KW-0812">Transmembrane</keyword>